<sequence>METTIDSEGCDETLSRYGIASSAAYASGRLSFENNVSFELNRKKRRISGVAMDGANDTMHDGNFTGDSFSSAATGYTTQVAQSPWEARRIKADLIEARSRITLLKKEIEHLNTEMATTQLRNQHKISSLEQEAAFNAKKLADLEKHLQIVRKREHTAKDELVKTRNQFTQLKQTADDRQYELRQALRAMEEKYESETGELNTEIRELSSQVTDLEQQLSLAQDELDTTREINDTLQGKADAYDQTKRELEQTQDRLAEAESRVKTLEYEVGSYEDWKSLSQVSSSRLANAGELEKENGRLREQLKNLQDLIGNKLLLEEQVSSLQTRLEAFEQKETQTASLEVRIAEIERELSEWQQLGRDYSPKGALVSPISMRKHIEQILQKDVVLTSEQSSARTEKTQIQHRIDELQSENALLNGHLADYKRAQEGLQNIVHRAQKKLNLVTGERDYLKQLLETYEHDLTISNATVGGEGERKQLRARIDMLEKTLTGYKDICQKQECELQANKVIPDISFVLTSDQYEKLRKEIDELRLENDRLKRRKEELELEVENMTLRAEIKGSSSGANSEPVLLRYKNSPAVEDFAHEQASKVKLMAEIERLKLHIQRLQETNQDLTDCLHSTDVTGNITTKVQETVDLRLQLKELQAKYEQRKELFQQSSEDFRTVVNLLFGFKVDRISASYFRLRSLYAESPDEYLNFALSPDGGMLTLLESEYAASLRELVETQFKRHNSVPVFLSSLTLELFNRTTMTVHY</sequence>
<comment type="subcellular location">
    <subcellularLocation>
        <location evidence="1">Nucleus</location>
    </subcellularLocation>
</comment>
<protein>
    <recommendedName>
        <fullName evidence="10">Mitotic spindle assembly checkpoint protein MAD1</fullName>
    </recommendedName>
</protein>
<evidence type="ECO:0000256" key="4">
    <source>
        <dbReference type="ARBA" id="ARBA00022776"/>
    </source>
</evidence>
<dbReference type="PANTHER" id="PTHR23168:SF0">
    <property type="entry name" value="MITOTIC SPINDLE ASSEMBLY CHECKPOINT PROTEIN MAD1"/>
    <property type="match status" value="1"/>
</dbReference>
<feature type="coiled-coil region" evidence="7">
    <location>
        <begin position="392"/>
        <end position="440"/>
    </location>
</feature>
<dbReference type="AlphaFoldDB" id="A0A182NI75"/>
<keyword evidence="4" id="KW-0498">Mitosis</keyword>
<dbReference type="InterPro" id="IPR008672">
    <property type="entry name" value="Mad1"/>
</dbReference>
<dbReference type="GO" id="GO:0051315">
    <property type="term" value="P:attachment of mitotic spindle microtubules to kinetochore"/>
    <property type="evidence" value="ECO:0007669"/>
    <property type="project" value="TreeGrafter"/>
</dbReference>
<proteinExistence type="inferred from homology"/>
<evidence type="ECO:0000256" key="1">
    <source>
        <dbReference type="ARBA" id="ARBA00004123"/>
    </source>
</evidence>
<evidence type="ECO:0000256" key="6">
    <source>
        <dbReference type="ARBA" id="ARBA00023306"/>
    </source>
</evidence>
<comment type="similarity">
    <text evidence="2">Belongs to the MAD1 family.</text>
</comment>
<dbReference type="Gene3D" id="3.30.457.60">
    <property type="match status" value="1"/>
</dbReference>
<evidence type="ECO:0000256" key="2">
    <source>
        <dbReference type="ARBA" id="ARBA00008029"/>
    </source>
</evidence>
<keyword evidence="6" id="KW-0131">Cell cycle</keyword>
<reference evidence="8" key="2">
    <citation type="submission" date="2020-05" db="UniProtKB">
        <authorList>
            <consortium name="EnsemblMetazoa"/>
        </authorList>
    </citation>
    <scope>IDENTIFICATION</scope>
    <source>
        <strain evidence="8">WRAIR2</strain>
    </source>
</reference>
<feature type="coiled-coil region" evidence="7">
    <location>
        <begin position="87"/>
        <end position="160"/>
    </location>
</feature>
<reference evidence="9" key="1">
    <citation type="submission" date="2013-03" db="EMBL/GenBank/DDBJ databases">
        <title>The Genome Sequence of Anopheles dirus WRAIR2.</title>
        <authorList>
            <consortium name="The Broad Institute Genomics Platform"/>
            <person name="Neafsey D.E."/>
            <person name="Walton C."/>
            <person name="Walker B."/>
            <person name="Young S.K."/>
            <person name="Zeng Q."/>
            <person name="Gargeya S."/>
            <person name="Fitzgerald M."/>
            <person name="Haas B."/>
            <person name="Abouelleil A."/>
            <person name="Allen A.W."/>
            <person name="Alvarado L."/>
            <person name="Arachchi H.M."/>
            <person name="Berlin A.M."/>
            <person name="Chapman S.B."/>
            <person name="Gainer-Dewar J."/>
            <person name="Goldberg J."/>
            <person name="Griggs A."/>
            <person name="Gujja S."/>
            <person name="Hansen M."/>
            <person name="Howarth C."/>
            <person name="Imamovic A."/>
            <person name="Ireland A."/>
            <person name="Larimer J."/>
            <person name="McCowan C."/>
            <person name="Murphy C."/>
            <person name="Pearson M."/>
            <person name="Poon T.W."/>
            <person name="Priest M."/>
            <person name="Roberts A."/>
            <person name="Saif S."/>
            <person name="Shea T."/>
            <person name="Sisk P."/>
            <person name="Sykes S."/>
            <person name="Wortman J."/>
            <person name="Nusbaum C."/>
            <person name="Birren B."/>
        </authorList>
    </citation>
    <scope>NUCLEOTIDE SEQUENCE [LARGE SCALE GENOMIC DNA]</scope>
    <source>
        <strain evidence="9">WRAIR2</strain>
    </source>
</reference>
<dbReference type="GO" id="GO:0072686">
    <property type="term" value="C:mitotic spindle"/>
    <property type="evidence" value="ECO:0007669"/>
    <property type="project" value="TreeGrafter"/>
</dbReference>
<evidence type="ECO:0000256" key="3">
    <source>
        <dbReference type="ARBA" id="ARBA00022618"/>
    </source>
</evidence>
<dbReference type="PANTHER" id="PTHR23168">
    <property type="entry name" value="MITOTIC SPINDLE ASSEMBLY CHECKPOINT PROTEIN MAD1 MITOTIC ARREST DEFICIENT-LIKE PROTEIN 1"/>
    <property type="match status" value="1"/>
</dbReference>
<dbReference type="Pfam" id="PF05557">
    <property type="entry name" value="MAD"/>
    <property type="match status" value="1"/>
</dbReference>
<evidence type="ECO:0000256" key="7">
    <source>
        <dbReference type="SAM" id="Coils"/>
    </source>
</evidence>
<feature type="coiled-coil region" evidence="7">
    <location>
        <begin position="590"/>
        <end position="617"/>
    </location>
</feature>
<keyword evidence="7" id="KW-0175">Coiled coil</keyword>
<dbReference type="GO" id="GO:0007094">
    <property type="term" value="P:mitotic spindle assembly checkpoint signaling"/>
    <property type="evidence" value="ECO:0007669"/>
    <property type="project" value="InterPro"/>
</dbReference>
<evidence type="ECO:0000313" key="8">
    <source>
        <dbReference type="EnsemblMetazoa" id="ADIR007348-PA"/>
    </source>
</evidence>
<organism evidence="8 9">
    <name type="scientific">Anopheles dirus</name>
    <dbReference type="NCBI Taxonomy" id="7168"/>
    <lineage>
        <taxon>Eukaryota</taxon>
        <taxon>Metazoa</taxon>
        <taxon>Ecdysozoa</taxon>
        <taxon>Arthropoda</taxon>
        <taxon>Hexapoda</taxon>
        <taxon>Insecta</taxon>
        <taxon>Pterygota</taxon>
        <taxon>Neoptera</taxon>
        <taxon>Endopterygota</taxon>
        <taxon>Diptera</taxon>
        <taxon>Nematocera</taxon>
        <taxon>Culicoidea</taxon>
        <taxon>Culicidae</taxon>
        <taxon>Anophelinae</taxon>
        <taxon>Anopheles</taxon>
    </lineage>
</organism>
<dbReference type="GO" id="GO:0051301">
    <property type="term" value="P:cell division"/>
    <property type="evidence" value="ECO:0007669"/>
    <property type="project" value="UniProtKB-KW"/>
</dbReference>
<dbReference type="GO" id="GO:0005635">
    <property type="term" value="C:nuclear envelope"/>
    <property type="evidence" value="ECO:0007669"/>
    <property type="project" value="TreeGrafter"/>
</dbReference>
<dbReference type="SUPFAM" id="SSF75704">
    <property type="entry name" value="Mitotic arrest deficient-like 1, Mad1"/>
    <property type="match status" value="1"/>
</dbReference>
<evidence type="ECO:0000313" key="9">
    <source>
        <dbReference type="Proteomes" id="UP000075884"/>
    </source>
</evidence>
<dbReference type="Proteomes" id="UP000075884">
    <property type="component" value="Unassembled WGS sequence"/>
</dbReference>
<dbReference type="GO" id="GO:0000776">
    <property type="term" value="C:kinetochore"/>
    <property type="evidence" value="ECO:0007669"/>
    <property type="project" value="TreeGrafter"/>
</dbReference>
<name>A0A182NI75_9DIPT</name>
<evidence type="ECO:0008006" key="10">
    <source>
        <dbReference type="Google" id="ProtNLM"/>
    </source>
</evidence>
<feature type="coiled-coil region" evidence="7">
    <location>
        <begin position="475"/>
        <end position="555"/>
    </location>
</feature>
<dbReference type="Gene3D" id="6.10.250.90">
    <property type="match status" value="1"/>
</dbReference>
<dbReference type="STRING" id="7168.A0A182NI75"/>
<dbReference type="EnsemblMetazoa" id="ADIR007348-RA">
    <property type="protein sequence ID" value="ADIR007348-PA"/>
    <property type="gene ID" value="ADIR007348"/>
</dbReference>
<accession>A0A182NI75</accession>
<evidence type="ECO:0000256" key="5">
    <source>
        <dbReference type="ARBA" id="ARBA00023242"/>
    </source>
</evidence>
<feature type="coiled-coil region" evidence="7">
    <location>
        <begin position="186"/>
        <end position="358"/>
    </location>
</feature>
<keyword evidence="9" id="KW-1185">Reference proteome</keyword>
<keyword evidence="5" id="KW-0539">Nucleus</keyword>
<dbReference type="VEuPathDB" id="VectorBase:ADIR007348"/>
<keyword evidence="3" id="KW-0132">Cell division</keyword>